<dbReference type="PROSITE" id="PS51352">
    <property type="entry name" value="THIOREDOXIN_2"/>
    <property type="match status" value="1"/>
</dbReference>
<accession>A0ABV4TWX8</accession>
<reference evidence="5 6" key="1">
    <citation type="submission" date="2024-08" db="EMBL/GenBank/DDBJ databases">
        <title>Whole-genome sequencing of halo(alkali)philic microorganisms from hypersaline lakes.</title>
        <authorList>
            <person name="Sorokin D.Y."/>
            <person name="Merkel A.Y."/>
            <person name="Messina E."/>
            <person name="Yakimov M."/>
        </authorList>
    </citation>
    <scope>NUCLEOTIDE SEQUENCE [LARGE SCALE GENOMIC DNA]</scope>
    <source>
        <strain evidence="5 6">Cl-TMA</strain>
    </source>
</reference>
<evidence type="ECO:0000256" key="3">
    <source>
        <dbReference type="HAMAP-Rule" id="MF_00269"/>
    </source>
</evidence>
<keyword evidence="3 5" id="KW-0575">Peroxidase</keyword>
<keyword evidence="6" id="KW-1185">Reference proteome</keyword>
<evidence type="ECO:0000256" key="2">
    <source>
        <dbReference type="ARBA" id="ARBA00023284"/>
    </source>
</evidence>
<feature type="domain" description="Thioredoxin" evidence="4">
    <location>
        <begin position="18"/>
        <end position="166"/>
    </location>
</feature>
<comment type="catalytic activity">
    <reaction evidence="3">
        <text>a hydroperoxide + [thioredoxin]-dithiol = an alcohol + [thioredoxin]-disulfide + H2O</text>
        <dbReference type="Rhea" id="RHEA:62620"/>
        <dbReference type="Rhea" id="RHEA-COMP:10698"/>
        <dbReference type="Rhea" id="RHEA-COMP:10700"/>
        <dbReference type="ChEBI" id="CHEBI:15377"/>
        <dbReference type="ChEBI" id="CHEBI:29950"/>
        <dbReference type="ChEBI" id="CHEBI:30879"/>
        <dbReference type="ChEBI" id="CHEBI:35924"/>
        <dbReference type="ChEBI" id="CHEBI:50058"/>
        <dbReference type="EC" id="1.11.1.24"/>
    </reaction>
</comment>
<comment type="subunit">
    <text evidence="3">Homodimer.</text>
</comment>
<dbReference type="HAMAP" id="MF_00269">
    <property type="entry name" value="Tpx"/>
    <property type="match status" value="1"/>
</dbReference>
<keyword evidence="2 3" id="KW-0676">Redox-active center</keyword>
<feature type="active site" description="Cysteine sulfenic acid (-SOH) intermediate" evidence="3">
    <location>
        <position position="60"/>
    </location>
</feature>
<dbReference type="EMBL" id="JBGUAW010000006">
    <property type="protein sequence ID" value="MFA9461055.1"/>
    <property type="molecule type" value="Genomic_DNA"/>
</dbReference>
<dbReference type="PANTHER" id="PTHR43110:SF1">
    <property type="entry name" value="THIOL PEROXIDASE"/>
    <property type="match status" value="1"/>
</dbReference>
<keyword evidence="3" id="KW-0049">Antioxidant</keyword>
<comment type="similarity">
    <text evidence="3">Belongs to the peroxiredoxin family. Tpx subfamily.</text>
</comment>
<evidence type="ECO:0000256" key="1">
    <source>
        <dbReference type="ARBA" id="ARBA00023157"/>
    </source>
</evidence>
<dbReference type="SUPFAM" id="SSF52833">
    <property type="entry name" value="Thioredoxin-like"/>
    <property type="match status" value="1"/>
</dbReference>
<dbReference type="Pfam" id="PF08534">
    <property type="entry name" value="Redoxin"/>
    <property type="match status" value="1"/>
</dbReference>
<dbReference type="InterPro" id="IPR002065">
    <property type="entry name" value="TPX"/>
</dbReference>
<dbReference type="Gene3D" id="3.40.30.10">
    <property type="entry name" value="Glutaredoxin"/>
    <property type="match status" value="1"/>
</dbReference>
<dbReference type="InterPro" id="IPR050455">
    <property type="entry name" value="Tpx_Peroxidase_subfamily"/>
</dbReference>
<keyword evidence="3 5" id="KW-0560">Oxidoreductase</keyword>
<evidence type="ECO:0000313" key="6">
    <source>
        <dbReference type="Proteomes" id="UP001575181"/>
    </source>
</evidence>
<dbReference type="PANTHER" id="PTHR43110">
    <property type="entry name" value="THIOL PEROXIDASE"/>
    <property type="match status" value="1"/>
</dbReference>
<organism evidence="5 6">
    <name type="scientific">Thiohalorhabdus methylotrophus</name>
    <dbReference type="NCBI Taxonomy" id="3242694"/>
    <lineage>
        <taxon>Bacteria</taxon>
        <taxon>Pseudomonadati</taxon>
        <taxon>Pseudomonadota</taxon>
        <taxon>Gammaproteobacteria</taxon>
        <taxon>Thiohalorhabdales</taxon>
        <taxon>Thiohalorhabdaceae</taxon>
        <taxon>Thiohalorhabdus</taxon>
    </lineage>
</organism>
<name>A0ABV4TWX8_9GAMM</name>
<dbReference type="NCBIfam" id="NF001808">
    <property type="entry name" value="PRK00522.1"/>
    <property type="match status" value="1"/>
</dbReference>
<keyword evidence="1" id="KW-1015">Disulfide bond</keyword>
<dbReference type="InterPro" id="IPR013740">
    <property type="entry name" value="Redoxin"/>
</dbReference>
<dbReference type="InterPro" id="IPR036249">
    <property type="entry name" value="Thioredoxin-like_sf"/>
</dbReference>
<dbReference type="GO" id="GO:0004601">
    <property type="term" value="F:peroxidase activity"/>
    <property type="evidence" value="ECO:0007669"/>
    <property type="project" value="UniProtKB-KW"/>
</dbReference>
<sequence>MAEVTFQGVPIHTNGDLPAEGAQAPGFILADQELNDRTLEELRGKKKLLNIVPSLDTPVCAQSTRRFNEYARNHADTVTLIISADLPFAQQRFVQDEGLSSVLPLSMMRDKQFARDYGVLIEDGPLAGLTARAVVVLDENDRVIYRQLVKEIAEEPGYEDALAALG</sequence>
<proteinExistence type="inferred from homology"/>
<evidence type="ECO:0000313" key="5">
    <source>
        <dbReference type="EMBL" id="MFA9461055.1"/>
    </source>
</evidence>
<dbReference type="RefSeq" id="WP_373655843.1">
    <property type="nucleotide sequence ID" value="NZ_JBGUAW010000006.1"/>
</dbReference>
<protein>
    <recommendedName>
        <fullName evidence="3">Thiol peroxidase</fullName>
        <shortName evidence="3">Tpx</shortName>
        <ecNumber evidence="3">1.11.1.24</ecNumber>
    </recommendedName>
    <alternativeName>
        <fullName evidence="3">Peroxiredoxin tpx</fullName>
        <shortName evidence="3">Prx</shortName>
    </alternativeName>
    <alternativeName>
        <fullName evidence="3">Thioredoxin peroxidase</fullName>
    </alternativeName>
    <alternativeName>
        <fullName evidence="3">Thioredoxin-dependent peroxiredoxin</fullName>
    </alternativeName>
</protein>
<comment type="caution">
    <text evidence="3">Lacks conserved residue(s) required for the propagation of feature annotation.</text>
</comment>
<dbReference type="CDD" id="cd03014">
    <property type="entry name" value="PRX_Atyp2cys"/>
    <property type="match status" value="1"/>
</dbReference>
<evidence type="ECO:0000259" key="4">
    <source>
        <dbReference type="PROSITE" id="PS51352"/>
    </source>
</evidence>
<comment type="function">
    <text evidence="3">Thiol-specific peroxidase that catalyzes the reduction of hydrogen peroxide and organic hydroperoxides to water and alcohols, respectively. Plays a role in cell protection against oxidative stress by detoxifying peroxides.</text>
</comment>
<dbReference type="InterPro" id="IPR013766">
    <property type="entry name" value="Thioredoxin_domain"/>
</dbReference>
<dbReference type="Proteomes" id="UP001575181">
    <property type="component" value="Unassembled WGS sequence"/>
</dbReference>
<dbReference type="EC" id="1.11.1.24" evidence="3"/>
<gene>
    <name evidence="3 5" type="primary">tpx</name>
    <name evidence="5" type="ORF">ACERLL_09490</name>
</gene>
<comment type="caution">
    <text evidence="5">The sequence shown here is derived from an EMBL/GenBank/DDBJ whole genome shotgun (WGS) entry which is preliminary data.</text>
</comment>